<evidence type="ECO:0000256" key="1">
    <source>
        <dbReference type="SAM" id="MobiDB-lite"/>
    </source>
</evidence>
<dbReference type="Proteomes" id="UP000005867">
    <property type="component" value="Chromosome"/>
</dbReference>
<feature type="compositionally biased region" description="Basic and acidic residues" evidence="1">
    <location>
        <begin position="29"/>
        <end position="42"/>
    </location>
</feature>
<protein>
    <submittedName>
        <fullName evidence="2">Uncharacterized protein</fullName>
    </submittedName>
</protein>
<dbReference type="GeneID" id="43500870"/>
<dbReference type="AlphaFoldDB" id="G7VFU8"/>
<evidence type="ECO:0000313" key="2">
    <source>
        <dbReference type="EMBL" id="AET31755.1"/>
    </source>
</evidence>
<dbReference type="KEGG" id="pyr:P186_0297"/>
<reference evidence="2 3" key="1">
    <citation type="journal article" date="2012" name="J. Bacteriol.">
        <title>Complete genome sequence of strain 1860, a crenarchaeon of the genus pyrobaculum able to grow with various electron acceptors.</title>
        <authorList>
            <person name="Mardanov A.V."/>
            <person name="Gumerov V.M."/>
            <person name="Slobodkina G.B."/>
            <person name="Beletsky A.V."/>
            <person name="Bonch-Osmolovskaya E.A."/>
            <person name="Ravin N.V."/>
            <person name="Skryabin K.G."/>
        </authorList>
    </citation>
    <scope>NUCLEOTIDE SEQUENCE [LARGE SCALE GENOMIC DNA]</scope>
    <source>
        <strain evidence="2 3">1860</strain>
    </source>
</reference>
<evidence type="ECO:0000313" key="3">
    <source>
        <dbReference type="Proteomes" id="UP000005867"/>
    </source>
</evidence>
<dbReference type="RefSeq" id="WP_014287583.1">
    <property type="nucleotide sequence ID" value="NC_016645.1"/>
</dbReference>
<keyword evidence="3" id="KW-1185">Reference proteome</keyword>
<dbReference type="BioCyc" id="PSP1104324:GJSN-288-MONOMER"/>
<gene>
    <name evidence="2" type="ORF">P186_0297</name>
</gene>
<organism evidence="2 3">
    <name type="scientific">Pyrobaculum ferrireducens</name>
    <dbReference type="NCBI Taxonomy" id="1104324"/>
    <lineage>
        <taxon>Archaea</taxon>
        <taxon>Thermoproteota</taxon>
        <taxon>Thermoprotei</taxon>
        <taxon>Thermoproteales</taxon>
        <taxon>Thermoproteaceae</taxon>
        <taxon>Pyrobaculum</taxon>
    </lineage>
</organism>
<dbReference type="EMBL" id="CP003098">
    <property type="protein sequence ID" value="AET31755.1"/>
    <property type="molecule type" value="Genomic_DNA"/>
</dbReference>
<sequence length="51" mass="6067">MVVSSLKHGLEILSWIDLLRRRARKAAIDRSRLESSWREPPRRCKRPRRGA</sequence>
<accession>G7VFU8</accession>
<proteinExistence type="predicted"/>
<feature type="region of interest" description="Disordered" evidence="1">
    <location>
        <begin position="29"/>
        <end position="51"/>
    </location>
</feature>
<name>G7VFU8_9CREN</name>
<dbReference type="HOGENOM" id="CLU_3094261_0_0_2"/>